<dbReference type="PANTHER" id="PTHR11895">
    <property type="entry name" value="TRANSAMIDASE"/>
    <property type="match status" value="1"/>
</dbReference>
<comment type="caution">
    <text evidence="3">The sequence shown here is derived from an EMBL/GenBank/DDBJ whole genome shotgun (WGS) entry which is preliminary data.</text>
</comment>
<comment type="similarity">
    <text evidence="1">Belongs to the amidase family.</text>
</comment>
<dbReference type="InterPro" id="IPR023631">
    <property type="entry name" value="Amidase_dom"/>
</dbReference>
<evidence type="ECO:0000313" key="4">
    <source>
        <dbReference type="Proteomes" id="UP000238220"/>
    </source>
</evidence>
<dbReference type="InterPro" id="IPR020556">
    <property type="entry name" value="Amidase_CS"/>
</dbReference>
<dbReference type="EMBL" id="PSNW01000006">
    <property type="protein sequence ID" value="PPE73587.1"/>
    <property type="molecule type" value="Genomic_DNA"/>
</dbReference>
<gene>
    <name evidence="3" type="ORF">C3942_12350</name>
</gene>
<dbReference type="SUPFAM" id="SSF75304">
    <property type="entry name" value="Amidase signature (AS) enzymes"/>
    <property type="match status" value="1"/>
</dbReference>
<protein>
    <submittedName>
        <fullName evidence="3">Amidase</fullName>
        <ecNumber evidence="3">3.5.1.4</ecNumber>
    </submittedName>
</protein>
<dbReference type="PANTHER" id="PTHR11895:SF7">
    <property type="entry name" value="GLUTAMYL-TRNA(GLN) AMIDOTRANSFERASE SUBUNIT A, MITOCHONDRIAL"/>
    <property type="match status" value="1"/>
</dbReference>
<proteinExistence type="inferred from homology"/>
<organism evidence="3 4">
    <name type="scientific">Solimonas fluminis</name>
    <dbReference type="NCBI Taxonomy" id="2086571"/>
    <lineage>
        <taxon>Bacteria</taxon>
        <taxon>Pseudomonadati</taxon>
        <taxon>Pseudomonadota</taxon>
        <taxon>Gammaproteobacteria</taxon>
        <taxon>Nevskiales</taxon>
        <taxon>Nevskiaceae</taxon>
        <taxon>Solimonas</taxon>
    </lineage>
</organism>
<name>A0A2S5TFA0_9GAMM</name>
<accession>A0A2S5TFA0</accession>
<feature type="domain" description="Amidase" evidence="2">
    <location>
        <begin position="39"/>
        <end position="452"/>
    </location>
</feature>
<dbReference type="Proteomes" id="UP000238220">
    <property type="component" value="Unassembled WGS sequence"/>
</dbReference>
<dbReference type="PROSITE" id="PS00571">
    <property type="entry name" value="AMIDASES"/>
    <property type="match status" value="1"/>
</dbReference>
<dbReference type="RefSeq" id="WP_104230649.1">
    <property type="nucleotide sequence ID" value="NZ_PSNW01000006.1"/>
</dbReference>
<evidence type="ECO:0000256" key="1">
    <source>
        <dbReference type="ARBA" id="ARBA00009199"/>
    </source>
</evidence>
<evidence type="ECO:0000313" key="3">
    <source>
        <dbReference type="EMBL" id="PPE73587.1"/>
    </source>
</evidence>
<dbReference type="OrthoDB" id="9811471at2"/>
<dbReference type="NCBIfam" id="NF005899">
    <property type="entry name" value="PRK07869.1"/>
    <property type="match status" value="1"/>
</dbReference>
<dbReference type="GO" id="GO:0004040">
    <property type="term" value="F:amidase activity"/>
    <property type="evidence" value="ECO:0007669"/>
    <property type="project" value="UniProtKB-EC"/>
</dbReference>
<reference evidence="3 4" key="1">
    <citation type="submission" date="2018-02" db="EMBL/GenBank/DDBJ databases">
        <title>Genome sequencing of Solimonas sp. HR-BB.</title>
        <authorList>
            <person name="Lee Y."/>
            <person name="Jeon C.O."/>
        </authorList>
    </citation>
    <scope>NUCLEOTIDE SEQUENCE [LARGE SCALE GENOMIC DNA]</scope>
    <source>
        <strain evidence="3 4">HR-BB</strain>
    </source>
</reference>
<keyword evidence="3" id="KW-0378">Hydrolase</keyword>
<dbReference type="InterPro" id="IPR036928">
    <property type="entry name" value="AS_sf"/>
</dbReference>
<sequence length="483" mass="51986">MPAKNPTTLHAFRDDLLADHDAVALARLIRRGELDAREVTAAAIARAQAVGALNAVEYEAYELALKRVPRAGVFGGVPTFVKDNTDVAGMPTRHGSDAVPPRPATADGAFAKQYLAQGFTLLGKSRLPEFGFSASTEFLRREPTRNPWHTEYSSGASSGGAAALVAAGVVPIAHANDGGGSIRIPAACCGLVGLKPTRGRFIDGEQARSLPVNIVSEGVVTRSVRDTAHFFAGMEGTWRNGKLKPVGLVEGPGRRGLRIGLVLDSISGHATDEQTRAAVNATARLLESLGHRVEEMPLPVKPSFAGDFSLYWGMLAFSVTRFGHKLIAPGFDASQVDNLSRGLAGMFRRQIHRTPLMLYRLRKSWDDYARVMKQYDAVLSPVLAHVTPRLGHLSPKQEFEPLFQNLLRYVAFTPLNNASGSPAVSLPMGTSSEGLPIGVQLSAAHGDERTLLELAYALEEAQPWRRIQDLKAAPKRKQPASAA</sequence>
<dbReference type="Pfam" id="PF01425">
    <property type="entry name" value="Amidase"/>
    <property type="match status" value="1"/>
</dbReference>
<evidence type="ECO:0000259" key="2">
    <source>
        <dbReference type="Pfam" id="PF01425"/>
    </source>
</evidence>
<keyword evidence="4" id="KW-1185">Reference proteome</keyword>
<dbReference type="InterPro" id="IPR000120">
    <property type="entry name" value="Amidase"/>
</dbReference>
<dbReference type="Gene3D" id="3.90.1300.10">
    <property type="entry name" value="Amidase signature (AS) domain"/>
    <property type="match status" value="1"/>
</dbReference>
<dbReference type="EC" id="3.5.1.4" evidence="3"/>
<dbReference type="AlphaFoldDB" id="A0A2S5TFA0"/>